<reference evidence="3" key="1">
    <citation type="submission" date="2022-04" db="EMBL/GenBank/DDBJ databases">
        <title>Roseomonas acroporae sp. nov., isolated from coral Acropora digitifera.</title>
        <authorList>
            <person name="Sun H."/>
        </authorList>
    </citation>
    <scope>NUCLEOTIDE SEQUENCE</scope>
    <source>
        <strain evidence="3">NAR14</strain>
    </source>
</reference>
<dbReference type="AlphaFoldDB" id="A0A9X1YD24"/>
<evidence type="ECO:0000256" key="2">
    <source>
        <dbReference type="SAM" id="SignalP"/>
    </source>
</evidence>
<name>A0A9X1YD24_9PROT</name>
<keyword evidence="4" id="KW-1185">Reference proteome</keyword>
<accession>A0A9X1YD24</accession>
<gene>
    <name evidence="3" type="ORF">M0638_21040</name>
</gene>
<proteinExistence type="predicted"/>
<evidence type="ECO:0000256" key="1">
    <source>
        <dbReference type="SAM" id="MobiDB-lite"/>
    </source>
</evidence>
<protein>
    <recommendedName>
        <fullName evidence="5">Tetratricopeptide repeat protein</fullName>
    </recommendedName>
</protein>
<feature type="signal peptide" evidence="2">
    <location>
        <begin position="1"/>
        <end position="20"/>
    </location>
</feature>
<comment type="caution">
    <text evidence="3">The sequence shown here is derived from an EMBL/GenBank/DDBJ whole genome shotgun (WGS) entry which is preliminary data.</text>
</comment>
<dbReference type="Proteomes" id="UP001139516">
    <property type="component" value="Unassembled WGS sequence"/>
</dbReference>
<organism evidence="3 4">
    <name type="scientific">Roseomonas acroporae</name>
    <dbReference type="NCBI Taxonomy" id="2937791"/>
    <lineage>
        <taxon>Bacteria</taxon>
        <taxon>Pseudomonadati</taxon>
        <taxon>Pseudomonadota</taxon>
        <taxon>Alphaproteobacteria</taxon>
        <taxon>Acetobacterales</taxon>
        <taxon>Roseomonadaceae</taxon>
        <taxon>Roseomonas</taxon>
    </lineage>
</organism>
<evidence type="ECO:0000313" key="3">
    <source>
        <dbReference type="EMBL" id="MCK8786863.1"/>
    </source>
</evidence>
<feature type="chain" id="PRO_5040782079" description="Tetratricopeptide repeat protein" evidence="2">
    <location>
        <begin position="21"/>
        <end position="948"/>
    </location>
</feature>
<dbReference type="EMBL" id="JALPRX010000098">
    <property type="protein sequence ID" value="MCK8786863.1"/>
    <property type="molecule type" value="Genomic_DNA"/>
</dbReference>
<feature type="region of interest" description="Disordered" evidence="1">
    <location>
        <begin position="135"/>
        <end position="170"/>
    </location>
</feature>
<evidence type="ECO:0008006" key="5">
    <source>
        <dbReference type="Google" id="ProtNLM"/>
    </source>
</evidence>
<keyword evidence="2" id="KW-0732">Signal</keyword>
<feature type="compositionally biased region" description="Pro residues" evidence="1">
    <location>
        <begin position="143"/>
        <end position="170"/>
    </location>
</feature>
<evidence type="ECO:0000313" key="4">
    <source>
        <dbReference type="Proteomes" id="UP001139516"/>
    </source>
</evidence>
<dbReference type="RefSeq" id="WP_248668976.1">
    <property type="nucleotide sequence ID" value="NZ_JALPRX010000098.1"/>
</dbReference>
<sequence>MRRAFLLLPLLAALPAIALAQPAPAPAEAASRGSVRTGDHPGHGRVVFDWGRRIDYQTARQGDRLTLRFAGGLVPDLGDGRRTRNLLRLAPAGDGVELTLRPGARVRAFRLGTMIVVDLLDPPPAAPEEAVPARVARGRAAEPPAPLPAPPVAQAAPEPPRPALAPPPPPPAVTLPVPVARLPDALVVRRQPPAGPGAGPAIALPFGREVGAAVLRRGDEVLALFDAASRLDLTALRGDAVFGATTVLELPGGTMLRLPLPPPATLRARREDAAWILELVREPAARDADRALGPETEGGARPRLRVPAASPGRVLTLADPETGMPLLVGTVLQAGQGVTVQRRLAMLEFLPTELGLAVLPRSDAVTLRPGADRFTLEAAPASGLVLRTASEVPVLAAAAAMSRLFDLPSLPAPALQQRLATQQAAISAAPPLGRGPARLAAAESLLALGMPQEAQAMVAVAMGEDPRIATEPRAAALGGAAALLAGRLAETAGLDDPRLLASDELAFWRAWRAAARGERRMAAPILAATLSLPLSYPEALRARLLPGIAEACLEGGERAALRALLAGAPDDPGLGLVRAGLAEAEGRIDEALAGYEAVAAGRDRRDRARALRQGVELRLAQGRLDKAGAAAALEAALYAWRGDRDELAVRLRLADLRRQSGDPRSAFLVLRDATQALPDQAEALREPLRAAFLDTLERGPAAEAAALFEAYPELLPTGERGDAAVTVLAERLASLDLVDRAAALMQQAIGRTVEARSRARLGSRLAALRLGSGDAEGALAALAGTAEADLPETLRVERTVLEARALAKRGETGRGVALLRALGAAGHAPLADLLAEARDWEGAAAALAMQAELVVPPAPSALDGEHRRLLVRLAAYTAMSGQDVRLNALRAAYGERMRGGVLAEAFAVLTADPLRGLADLPRVQQELALVRALPGGLDALREPGAPAR</sequence>